<dbReference type="Proteomes" id="UP000792457">
    <property type="component" value="Unassembled WGS sequence"/>
</dbReference>
<keyword evidence="2" id="KW-1185">Reference proteome</keyword>
<gene>
    <name evidence="1" type="ORF">J437_LFUL014279</name>
</gene>
<evidence type="ECO:0000313" key="1">
    <source>
        <dbReference type="EMBL" id="KAG8235923.1"/>
    </source>
</evidence>
<dbReference type="SUPFAM" id="SSF53098">
    <property type="entry name" value="Ribonuclease H-like"/>
    <property type="match status" value="1"/>
</dbReference>
<dbReference type="AlphaFoldDB" id="A0A8K0P8H3"/>
<dbReference type="EMBL" id="KZ308967">
    <property type="protein sequence ID" value="KAG8235923.1"/>
    <property type="molecule type" value="Genomic_DNA"/>
</dbReference>
<dbReference type="InterPro" id="IPR012337">
    <property type="entry name" value="RNaseH-like_sf"/>
</dbReference>
<dbReference type="OrthoDB" id="8195035at2759"/>
<protein>
    <submittedName>
        <fullName evidence="1">Uncharacterized protein</fullName>
    </submittedName>
</protein>
<proteinExistence type="predicted"/>
<evidence type="ECO:0000313" key="2">
    <source>
        <dbReference type="Proteomes" id="UP000792457"/>
    </source>
</evidence>
<comment type="caution">
    <text evidence="1">The sequence shown here is derived from an EMBL/GenBank/DDBJ whole genome shotgun (WGS) entry which is preliminary data.</text>
</comment>
<name>A0A8K0P8H3_LADFU</name>
<reference evidence="1" key="1">
    <citation type="submission" date="2013-04" db="EMBL/GenBank/DDBJ databases">
        <authorList>
            <person name="Qu J."/>
            <person name="Murali S.C."/>
            <person name="Bandaranaike D."/>
            <person name="Bellair M."/>
            <person name="Blankenburg K."/>
            <person name="Chao H."/>
            <person name="Dinh H."/>
            <person name="Doddapaneni H."/>
            <person name="Downs B."/>
            <person name="Dugan-Rocha S."/>
            <person name="Elkadiri S."/>
            <person name="Gnanaolivu R.D."/>
            <person name="Hernandez B."/>
            <person name="Javaid M."/>
            <person name="Jayaseelan J.C."/>
            <person name="Lee S."/>
            <person name="Li M."/>
            <person name="Ming W."/>
            <person name="Munidasa M."/>
            <person name="Muniz J."/>
            <person name="Nguyen L."/>
            <person name="Ongeri F."/>
            <person name="Osuji N."/>
            <person name="Pu L.-L."/>
            <person name="Puazo M."/>
            <person name="Qu C."/>
            <person name="Quiroz J."/>
            <person name="Raj R."/>
            <person name="Weissenberger G."/>
            <person name="Xin Y."/>
            <person name="Zou X."/>
            <person name="Han Y."/>
            <person name="Richards S."/>
            <person name="Worley K."/>
            <person name="Muzny D."/>
            <person name="Gibbs R."/>
        </authorList>
    </citation>
    <scope>NUCLEOTIDE SEQUENCE</scope>
    <source>
        <strain evidence="1">Sampled in the wild</strain>
    </source>
</reference>
<accession>A0A8K0P8H3</accession>
<reference evidence="1" key="2">
    <citation type="submission" date="2017-10" db="EMBL/GenBank/DDBJ databases">
        <title>Ladona fulva Genome sequencing and assembly.</title>
        <authorList>
            <person name="Murali S."/>
            <person name="Richards S."/>
            <person name="Bandaranaike D."/>
            <person name="Bellair M."/>
            <person name="Blankenburg K."/>
            <person name="Chao H."/>
            <person name="Dinh H."/>
            <person name="Doddapaneni H."/>
            <person name="Dugan-Rocha S."/>
            <person name="Elkadiri S."/>
            <person name="Gnanaolivu R."/>
            <person name="Hernandez B."/>
            <person name="Skinner E."/>
            <person name="Javaid M."/>
            <person name="Lee S."/>
            <person name="Li M."/>
            <person name="Ming W."/>
            <person name="Munidasa M."/>
            <person name="Muniz J."/>
            <person name="Nguyen L."/>
            <person name="Hughes D."/>
            <person name="Osuji N."/>
            <person name="Pu L.-L."/>
            <person name="Puazo M."/>
            <person name="Qu C."/>
            <person name="Quiroz J."/>
            <person name="Raj R."/>
            <person name="Weissenberger G."/>
            <person name="Xin Y."/>
            <person name="Zou X."/>
            <person name="Han Y."/>
            <person name="Worley K."/>
            <person name="Muzny D."/>
            <person name="Gibbs R."/>
        </authorList>
    </citation>
    <scope>NUCLEOTIDE SEQUENCE</scope>
    <source>
        <strain evidence="1">Sampled in the wild</strain>
    </source>
</reference>
<dbReference type="PANTHER" id="PTHR45913:SF19">
    <property type="entry name" value="LOW QUALITY PROTEIN: ZINC FINGER BED DOMAIN-CONTAINING PROTEIN 5-LIKE"/>
    <property type="match status" value="1"/>
</dbReference>
<sequence length="460" mass="53142">MFGQSYANQLRQIPLADNTIGRRINDISEDLCDQLVSRIRTSKFAIQVDEATDVAKDAHLIAYVRYVDDSIEDILFCKPIPDKATSNEIFKIIDRFFNENDIMWNNCIGLCTDGAQSMAGHKTGLQTLVKMKTPEVLWTHCMLHRAALVSKTISEELNNVFAKVTKVINHIKNSPLKARLFAKLCEDMRANYTSLLYYCEVRWLSRAKVIQRVLELKEEIAMFLEENHNEDGNMFRDDNFIVKLTYLVDIFEKLSVLNKSMQGPQMHLLIQKDKVKAFIKKVELWKSNLQKNKIDMFPRLNLCARDNIEANKNLFVEHLNGLLLQFSNYFGDLDFTKFAWIQNPFIDEEDDEFGLTSIEKEKLIELSCDTTLKHKFQTVSLVQFWLNLHTEYNTLSNKALKVLLPFATSYLCETGFSALAAMKSKYRARLAVEKELRVAISSQTPRFVKLCANRQAHPSH</sequence>
<organism evidence="1 2">
    <name type="scientific">Ladona fulva</name>
    <name type="common">Scarce chaser dragonfly</name>
    <name type="synonym">Libellula fulva</name>
    <dbReference type="NCBI Taxonomy" id="123851"/>
    <lineage>
        <taxon>Eukaryota</taxon>
        <taxon>Metazoa</taxon>
        <taxon>Ecdysozoa</taxon>
        <taxon>Arthropoda</taxon>
        <taxon>Hexapoda</taxon>
        <taxon>Insecta</taxon>
        <taxon>Pterygota</taxon>
        <taxon>Palaeoptera</taxon>
        <taxon>Odonata</taxon>
        <taxon>Epiprocta</taxon>
        <taxon>Anisoptera</taxon>
        <taxon>Libelluloidea</taxon>
        <taxon>Libellulidae</taxon>
        <taxon>Ladona</taxon>
    </lineage>
</organism>
<dbReference type="PANTHER" id="PTHR45913">
    <property type="entry name" value="EPM2A-INTERACTING PROTEIN 1"/>
    <property type="match status" value="1"/>
</dbReference>